<evidence type="ECO:0000256" key="1">
    <source>
        <dbReference type="ARBA" id="ARBA00010923"/>
    </source>
</evidence>
<dbReference type="CDD" id="cd17253">
    <property type="entry name" value="RMtype1_S_Eco933I-TRD2-CR2_like"/>
    <property type="match status" value="1"/>
</dbReference>
<evidence type="ECO:0000259" key="4">
    <source>
        <dbReference type="Pfam" id="PF01420"/>
    </source>
</evidence>
<accession>A0ABP6U613</accession>
<dbReference type="Gene3D" id="3.90.220.20">
    <property type="entry name" value="DNA methylase specificity domains"/>
    <property type="match status" value="2"/>
</dbReference>
<evidence type="ECO:0000256" key="2">
    <source>
        <dbReference type="ARBA" id="ARBA00022747"/>
    </source>
</evidence>
<reference evidence="6" key="1">
    <citation type="journal article" date="2019" name="Int. J. Syst. Evol. Microbiol.">
        <title>The Global Catalogue of Microorganisms (GCM) 10K type strain sequencing project: providing services to taxonomists for standard genome sequencing and annotation.</title>
        <authorList>
            <consortium name="The Broad Institute Genomics Platform"/>
            <consortium name="The Broad Institute Genome Sequencing Center for Infectious Disease"/>
            <person name="Wu L."/>
            <person name="Ma J."/>
        </authorList>
    </citation>
    <scope>NUCLEOTIDE SEQUENCE [LARGE SCALE GENOMIC DNA]</scope>
    <source>
        <strain evidence="6">JCM 4816</strain>
    </source>
</reference>
<dbReference type="Proteomes" id="UP001501455">
    <property type="component" value="Unassembled WGS sequence"/>
</dbReference>
<comment type="caution">
    <text evidence="5">The sequence shown here is derived from an EMBL/GenBank/DDBJ whole genome shotgun (WGS) entry which is preliminary data.</text>
</comment>
<dbReference type="PANTHER" id="PTHR30408:SF12">
    <property type="entry name" value="TYPE I RESTRICTION ENZYME MJAVIII SPECIFICITY SUBUNIT"/>
    <property type="match status" value="1"/>
</dbReference>
<keyword evidence="3" id="KW-0238">DNA-binding</keyword>
<dbReference type="CDD" id="cd16961">
    <property type="entry name" value="RMtype1_S_TRD-CR_like"/>
    <property type="match status" value="1"/>
</dbReference>
<dbReference type="EMBL" id="BAAAXF010000073">
    <property type="protein sequence ID" value="GAA3503121.1"/>
    <property type="molecule type" value="Genomic_DNA"/>
</dbReference>
<dbReference type="RefSeq" id="WP_193457750.1">
    <property type="nucleotide sequence ID" value="NZ_BAAAXF010000073.1"/>
</dbReference>
<name>A0ABP6U613_9ACTN</name>
<proteinExistence type="inferred from homology"/>
<dbReference type="InterPro" id="IPR044946">
    <property type="entry name" value="Restrct_endonuc_typeI_TRD_sf"/>
</dbReference>
<evidence type="ECO:0000313" key="5">
    <source>
        <dbReference type="EMBL" id="GAA3503121.1"/>
    </source>
</evidence>
<comment type="similarity">
    <text evidence="1">Belongs to the type-I restriction system S methylase family.</text>
</comment>
<feature type="domain" description="Type I restriction modification DNA specificity" evidence="4">
    <location>
        <begin position="261"/>
        <end position="369"/>
    </location>
</feature>
<keyword evidence="5" id="KW-0378">Hydrolase</keyword>
<dbReference type="GO" id="GO:0004519">
    <property type="term" value="F:endonuclease activity"/>
    <property type="evidence" value="ECO:0007669"/>
    <property type="project" value="UniProtKB-KW"/>
</dbReference>
<keyword evidence="5" id="KW-0255">Endonuclease</keyword>
<gene>
    <name evidence="5" type="ORF">GCM10019016_102310</name>
</gene>
<dbReference type="PANTHER" id="PTHR30408">
    <property type="entry name" value="TYPE-1 RESTRICTION ENZYME ECOKI SPECIFICITY PROTEIN"/>
    <property type="match status" value="1"/>
</dbReference>
<dbReference type="InterPro" id="IPR052021">
    <property type="entry name" value="Type-I_RS_S_subunit"/>
</dbReference>
<organism evidence="5 6">
    <name type="scientific">Streptomyces prasinosporus</name>
    <dbReference type="NCBI Taxonomy" id="68256"/>
    <lineage>
        <taxon>Bacteria</taxon>
        <taxon>Bacillati</taxon>
        <taxon>Actinomycetota</taxon>
        <taxon>Actinomycetes</taxon>
        <taxon>Kitasatosporales</taxon>
        <taxon>Streptomycetaceae</taxon>
        <taxon>Streptomyces</taxon>
        <taxon>Streptomyces albogriseolus group</taxon>
    </lineage>
</organism>
<protein>
    <submittedName>
        <fullName evidence="5">Restriction endonuclease subunit S</fullName>
    </submittedName>
</protein>
<keyword evidence="6" id="KW-1185">Reference proteome</keyword>
<evidence type="ECO:0000256" key="3">
    <source>
        <dbReference type="ARBA" id="ARBA00023125"/>
    </source>
</evidence>
<dbReference type="SUPFAM" id="SSF116734">
    <property type="entry name" value="DNA methylase specificity domain"/>
    <property type="match status" value="2"/>
</dbReference>
<dbReference type="InterPro" id="IPR000055">
    <property type="entry name" value="Restrct_endonuc_typeI_TRD"/>
</dbReference>
<sequence>MSTEQEFRWVPVGEIGDVRMGKQLSPASSRDDGSHAPYLRVANVLDGWIDYSDVKFMSFNALERKRYGLEPGDILLNEGQSLELVGRSAIYDGRPGEYYFQNTLIRFRAGVHVIPEYAQAIFTQWLRDGTFAQVAKKTTSIAHLGGDRFAKIPFPLISISRQRRVIGVLGAVNEKRRSSEAKIGKLHSVRSALWDKFESAGDVSWPLRKLTELARLPSGQVDPTRLPYASQQLLAPDHVESSTGRIIARLSAAEQGAISGKYVVRPGDVILSKIRPALRKVVVSDFEGTCSADMYPLRSSPEVLPEYLCAALLGSKFSQFADRVSGRTGIPKLNREDLGEYSLRVPPIGDQKVIMSALESLAETEQFERLGREKITSLQYTLVGDLIAGKAR</sequence>
<evidence type="ECO:0000313" key="6">
    <source>
        <dbReference type="Proteomes" id="UP001501455"/>
    </source>
</evidence>
<keyword evidence="2" id="KW-0680">Restriction system</keyword>
<keyword evidence="5" id="KW-0540">Nuclease</keyword>
<dbReference type="Pfam" id="PF01420">
    <property type="entry name" value="Methylase_S"/>
    <property type="match status" value="1"/>
</dbReference>